<dbReference type="SUPFAM" id="SSF54523">
    <property type="entry name" value="Pili subunits"/>
    <property type="match status" value="1"/>
</dbReference>
<dbReference type="PANTHER" id="PTHR30093:SF34">
    <property type="entry name" value="PREPILIN PEPTIDASE-DEPENDENT PROTEIN D"/>
    <property type="match status" value="1"/>
</dbReference>
<keyword evidence="4" id="KW-0472">Membrane</keyword>
<reference evidence="5 6" key="1">
    <citation type="submission" date="2018-08" db="EMBL/GenBank/DDBJ databases">
        <title>Vibrio isolated from the Eastern China Marginal Seas.</title>
        <authorList>
            <person name="Li Y."/>
        </authorList>
    </citation>
    <scope>NUCLEOTIDE SEQUENCE [LARGE SCALE GENOMIC DNA]</scope>
    <source>
        <strain evidence="5 6">BEI233</strain>
    </source>
</reference>
<dbReference type="NCBIfam" id="TIGR02532">
    <property type="entry name" value="IV_pilin_GFxxxE"/>
    <property type="match status" value="1"/>
</dbReference>
<accession>A0A3A6QX87</accession>
<dbReference type="Gene3D" id="3.30.700.10">
    <property type="entry name" value="Glycoprotein, Type 4 Pilin"/>
    <property type="match status" value="1"/>
</dbReference>
<dbReference type="Proteomes" id="UP000273252">
    <property type="component" value="Unassembled WGS sequence"/>
</dbReference>
<dbReference type="OrthoDB" id="5918848at2"/>
<proteinExistence type="inferred from homology"/>
<organism evidence="5 6">
    <name type="scientific">Vibrio sinensis</name>
    <dbReference type="NCBI Taxonomy" id="2302434"/>
    <lineage>
        <taxon>Bacteria</taxon>
        <taxon>Pseudomonadati</taxon>
        <taxon>Pseudomonadota</taxon>
        <taxon>Gammaproteobacteria</taxon>
        <taxon>Vibrionales</taxon>
        <taxon>Vibrionaceae</taxon>
        <taxon>Vibrio</taxon>
    </lineage>
</organism>
<comment type="similarity">
    <text evidence="1 3">Belongs to the N-Me-Phe pilin family.</text>
</comment>
<name>A0A3A6QX87_9VIBR</name>
<evidence type="ECO:0000256" key="3">
    <source>
        <dbReference type="RuleBase" id="RU000389"/>
    </source>
</evidence>
<evidence type="ECO:0000313" key="6">
    <source>
        <dbReference type="Proteomes" id="UP000273252"/>
    </source>
</evidence>
<comment type="caution">
    <text evidence="5">The sequence shown here is derived from an EMBL/GenBank/DDBJ whole genome shotgun (WGS) entry which is preliminary data.</text>
</comment>
<dbReference type="GO" id="GO:0009289">
    <property type="term" value="C:pilus"/>
    <property type="evidence" value="ECO:0007669"/>
    <property type="project" value="InterPro"/>
</dbReference>
<protein>
    <submittedName>
        <fullName evidence="5">Prepilin-type N-terminal cleavage/methylation domain-containing protein</fullName>
    </submittedName>
</protein>
<dbReference type="InterPro" id="IPR001082">
    <property type="entry name" value="Pilin"/>
</dbReference>
<dbReference type="PROSITE" id="PS00409">
    <property type="entry name" value="PROKAR_NTER_METHYL"/>
    <property type="match status" value="1"/>
</dbReference>
<keyword evidence="6" id="KW-1185">Reference proteome</keyword>
<dbReference type="Pfam" id="PF07963">
    <property type="entry name" value="N_methyl"/>
    <property type="match status" value="1"/>
</dbReference>
<dbReference type="InterPro" id="IPR045584">
    <property type="entry name" value="Pilin-like"/>
</dbReference>
<dbReference type="Pfam" id="PF00114">
    <property type="entry name" value="Pilin"/>
    <property type="match status" value="1"/>
</dbReference>
<feature type="transmembrane region" description="Helical" evidence="4">
    <location>
        <begin position="12"/>
        <end position="37"/>
    </location>
</feature>
<keyword evidence="4" id="KW-0812">Transmembrane</keyword>
<evidence type="ECO:0000256" key="2">
    <source>
        <dbReference type="ARBA" id="ARBA00022481"/>
    </source>
</evidence>
<keyword evidence="4" id="KW-1133">Transmembrane helix</keyword>
<dbReference type="InterPro" id="IPR012902">
    <property type="entry name" value="N_methyl_site"/>
</dbReference>
<evidence type="ECO:0000256" key="4">
    <source>
        <dbReference type="SAM" id="Phobius"/>
    </source>
</evidence>
<dbReference type="EMBL" id="QVMU01000023">
    <property type="protein sequence ID" value="RJX67370.1"/>
    <property type="molecule type" value="Genomic_DNA"/>
</dbReference>
<dbReference type="GO" id="GO:0007155">
    <property type="term" value="P:cell adhesion"/>
    <property type="evidence" value="ECO:0007669"/>
    <property type="project" value="InterPro"/>
</dbReference>
<keyword evidence="3" id="KW-0281">Fimbrium</keyword>
<sequence>MKMPQQHNHIQKGFTLIELMIVIAIIGILATFAVPAYQNYTKRTHASELVSASSAFKSAVSVCLLAGNKSCKAASGGVPSDQVFTSGSDSFVVTSTVDQSVLGSASGAVTASVSGAKGSLPANAVVTLTPKLDGSGVTWGLSCGGSDAPNWCPN</sequence>
<dbReference type="PANTHER" id="PTHR30093">
    <property type="entry name" value="GENERAL SECRETION PATHWAY PROTEIN G"/>
    <property type="match status" value="1"/>
</dbReference>
<gene>
    <name evidence="5" type="ORF">DZ860_18360</name>
</gene>
<evidence type="ECO:0000256" key="1">
    <source>
        <dbReference type="ARBA" id="ARBA00005233"/>
    </source>
</evidence>
<evidence type="ECO:0000313" key="5">
    <source>
        <dbReference type="EMBL" id="RJX67370.1"/>
    </source>
</evidence>
<keyword evidence="2" id="KW-0488">Methylation</keyword>
<dbReference type="AlphaFoldDB" id="A0A3A6QX87"/>